<dbReference type="InterPro" id="IPR013762">
    <property type="entry name" value="Integrase-like_cat_sf"/>
</dbReference>
<accession>A0A0D6M7F7</accession>
<dbReference type="PROSITE" id="PS51898">
    <property type="entry name" value="TYR_RECOMBINASE"/>
    <property type="match status" value="1"/>
</dbReference>
<evidence type="ECO:0000256" key="1">
    <source>
        <dbReference type="ARBA" id="ARBA00023172"/>
    </source>
</evidence>
<dbReference type="Proteomes" id="UP000054495">
    <property type="component" value="Unassembled WGS sequence"/>
</dbReference>
<sequence length="425" mass="47924">MESGYWMVRIRRSKTDQDGQGSNVFIGREPTFDEALARCQHRQVHGFLLASTDGRKWSSNAAASEVKRICAFAGIRPLSPHSFRRGGATNALDKGTDVDAVRRRALAYERLGRKPEEASKWAVLDEMVRARRKSDGERARQFAKEHEINALLSALPRFSWPQWRKDRAHVLLVLLFYGLLRISEAVSLEGEDFTMESGYWMVRIRRSKTDQDGQGSNVFIGREPTFDEALARCQHRQVHGFLLASTDGRKWSSNAAASEVKRICAFAGIRPLSPHSFRRGGATNALDKGTDVDAVRRRGFSRWRALVLDSVRSAAGPVTKRFLVLRLILPVGFGFGFELLSRLEERLELCLDDSRHSETRSTASIPARPAVDIRKKLGEQAPVPPKRRRGQFLEKGDTVGKALRRMPEETAQQRMSHSLFSVLIS</sequence>
<gene>
    <name evidence="3" type="ORF">ANCCEY_00787</name>
</gene>
<dbReference type="InterPro" id="IPR011010">
    <property type="entry name" value="DNA_brk_join_enz"/>
</dbReference>
<dbReference type="PANTHER" id="PTHR34605">
    <property type="entry name" value="PHAGE_INTEGRASE DOMAIN-CONTAINING PROTEIN"/>
    <property type="match status" value="1"/>
</dbReference>
<dbReference type="InterPro" id="IPR052925">
    <property type="entry name" value="Phage_Integrase-like_Recomb"/>
</dbReference>
<feature type="domain" description="Tyr recombinase" evidence="2">
    <location>
        <begin position="137"/>
        <end position="330"/>
    </location>
</feature>
<proteinExistence type="predicted"/>
<organism evidence="3 4">
    <name type="scientific">Ancylostoma ceylanicum</name>
    <dbReference type="NCBI Taxonomy" id="53326"/>
    <lineage>
        <taxon>Eukaryota</taxon>
        <taxon>Metazoa</taxon>
        <taxon>Ecdysozoa</taxon>
        <taxon>Nematoda</taxon>
        <taxon>Chromadorea</taxon>
        <taxon>Rhabditida</taxon>
        <taxon>Rhabditina</taxon>
        <taxon>Rhabditomorpha</taxon>
        <taxon>Strongyloidea</taxon>
        <taxon>Ancylostomatidae</taxon>
        <taxon>Ancylostomatinae</taxon>
        <taxon>Ancylostoma</taxon>
    </lineage>
</organism>
<dbReference type="InterPro" id="IPR002104">
    <property type="entry name" value="Integrase_catalytic"/>
</dbReference>
<reference evidence="3 4" key="1">
    <citation type="submission" date="2013-05" db="EMBL/GenBank/DDBJ databases">
        <title>Draft genome of the parasitic nematode Anyclostoma ceylanicum.</title>
        <authorList>
            <person name="Mitreva M."/>
        </authorList>
    </citation>
    <scope>NUCLEOTIDE SEQUENCE [LARGE SCALE GENOMIC DNA]</scope>
</reference>
<dbReference type="SUPFAM" id="SSF56349">
    <property type="entry name" value="DNA breaking-rejoining enzymes"/>
    <property type="match status" value="2"/>
</dbReference>
<dbReference type="GO" id="GO:0015074">
    <property type="term" value="P:DNA integration"/>
    <property type="evidence" value="ECO:0007669"/>
    <property type="project" value="InterPro"/>
</dbReference>
<name>A0A0D6M7F7_9BILA</name>
<keyword evidence="1" id="KW-0233">DNA recombination</keyword>
<dbReference type="AlphaFoldDB" id="A0A0D6M7F7"/>
<dbReference type="GO" id="GO:0006310">
    <property type="term" value="P:DNA recombination"/>
    <property type="evidence" value="ECO:0007669"/>
    <property type="project" value="UniProtKB-KW"/>
</dbReference>
<dbReference type="EMBL" id="KE124784">
    <property type="protein sequence ID" value="EPB80099.1"/>
    <property type="molecule type" value="Genomic_DNA"/>
</dbReference>
<evidence type="ECO:0000313" key="3">
    <source>
        <dbReference type="EMBL" id="EPB80099.1"/>
    </source>
</evidence>
<protein>
    <submittedName>
        <fullName evidence="3">Site-specific recombinase, phage integrase family</fullName>
    </submittedName>
</protein>
<dbReference type="Pfam" id="PF00589">
    <property type="entry name" value="Phage_integrase"/>
    <property type="match status" value="2"/>
</dbReference>
<evidence type="ECO:0000259" key="2">
    <source>
        <dbReference type="PROSITE" id="PS51898"/>
    </source>
</evidence>
<dbReference type="Gene3D" id="1.10.443.10">
    <property type="entry name" value="Intergrase catalytic core"/>
    <property type="match status" value="2"/>
</dbReference>
<keyword evidence="4" id="KW-1185">Reference proteome</keyword>
<dbReference type="GO" id="GO:0003677">
    <property type="term" value="F:DNA binding"/>
    <property type="evidence" value="ECO:0007669"/>
    <property type="project" value="InterPro"/>
</dbReference>
<dbReference type="PANTHER" id="PTHR34605:SF3">
    <property type="entry name" value="P CELL-TYPE AGGLUTINATION PROTEIN MAP4-LIKE-RELATED"/>
    <property type="match status" value="1"/>
</dbReference>
<evidence type="ECO:0000313" key="4">
    <source>
        <dbReference type="Proteomes" id="UP000054495"/>
    </source>
</evidence>